<keyword evidence="3 6" id="KW-0238">DNA-binding</keyword>
<keyword evidence="4" id="KW-0804">Transcription</keyword>
<accession>A0A1G8W502</accession>
<evidence type="ECO:0000259" key="5">
    <source>
        <dbReference type="PROSITE" id="PS50931"/>
    </source>
</evidence>
<dbReference type="EMBL" id="FNEM01000012">
    <property type="protein sequence ID" value="SDJ73444.1"/>
    <property type="molecule type" value="Genomic_DNA"/>
</dbReference>
<name>A0A1G8W502_9GAMM</name>
<dbReference type="Gene3D" id="1.10.10.10">
    <property type="entry name" value="Winged helix-like DNA-binding domain superfamily/Winged helix DNA-binding domain"/>
    <property type="match status" value="1"/>
</dbReference>
<evidence type="ECO:0000256" key="1">
    <source>
        <dbReference type="ARBA" id="ARBA00009437"/>
    </source>
</evidence>
<dbReference type="PANTHER" id="PTHR30537:SF5">
    <property type="entry name" value="HTH-TYPE TRANSCRIPTIONAL ACTIVATOR TTDR-RELATED"/>
    <property type="match status" value="1"/>
</dbReference>
<dbReference type="Gene3D" id="3.40.190.290">
    <property type="match status" value="1"/>
</dbReference>
<dbReference type="Pfam" id="PF03466">
    <property type="entry name" value="LysR_substrate"/>
    <property type="match status" value="1"/>
</dbReference>
<feature type="domain" description="HTH lysR-type" evidence="5">
    <location>
        <begin position="1"/>
        <end position="57"/>
    </location>
</feature>
<proteinExistence type="inferred from homology"/>
<evidence type="ECO:0000256" key="4">
    <source>
        <dbReference type="ARBA" id="ARBA00023163"/>
    </source>
</evidence>
<dbReference type="InterPro" id="IPR005119">
    <property type="entry name" value="LysR_subst-bd"/>
</dbReference>
<dbReference type="InterPro" id="IPR058163">
    <property type="entry name" value="LysR-type_TF_proteobact-type"/>
</dbReference>
<organism evidence="6 7">
    <name type="scientific">Ferrimonas sediminum</name>
    <dbReference type="NCBI Taxonomy" id="718193"/>
    <lineage>
        <taxon>Bacteria</taxon>
        <taxon>Pseudomonadati</taxon>
        <taxon>Pseudomonadota</taxon>
        <taxon>Gammaproteobacteria</taxon>
        <taxon>Alteromonadales</taxon>
        <taxon>Ferrimonadaceae</taxon>
        <taxon>Ferrimonas</taxon>
    </lineage>
</organism>
<dbReference type="AlphaFoldDB" id="A0A1G8W502"/>
<dbReference type="PANTHER" id="PTHR30537">
    <property type="entry name" value="HTH-TYPE TRANSCRIPTIONAL REGULATOR"/>
    <property type="match status" value="1"/>
</dbReference>
<dbReference type="SUPFAM" id="SSF53850">
    <property type="entry name" value="Periplasmic binding protein-like II"/>
    <property type="match status" value="1"/>
</dbReference>
<dbReference type="InterPro" id="IPR036390">
    <property type="entry name" value="WH_DNA-bd_sf"/>
</dbReference>
<dbReference type="GO" id="GO:0006351">
    <property type="term" value="P:DNA-templated transcription"/>
    <property type="evidence" value="ECO:0007669"/>
    <property type="project" value="TreeGrafter"/>
</dbReference>
<keyword evidence="7" id="KW-1185">Reference proteome</keyword>
<dbReference type="SUPFAM" id="SSF46785">
    <property type="entry name" value="Winged helix' DNA-binding domain"/>
    <property type="match status" value="1"/>
</dbReference>
<evidence type="ECO:0000313" key="6">
    <source>
        <dbReference type="EMBL" id="SDJ73444.1"/>
    </source>
</evidence>
<evidence type="ECO:0000313" key="7">
    <source>
        <dbReference type="Proteomes" id="UP000199527"/>
    </source>
</evidence>
<gene>
    <name evidence="6" type="ORF">SAMN04488540_112102</name>
</gene>
<dbReference type="PROSITE" id="PS50931">
    <property type="entry name" value="HTH_LYSR"/>
    <property type="match status" value="1"/>
</dbReference>
<reference evidence="7" key="1">
    <citation type="submission" date="2016-10" db="EMBL/GenBank/DDBJ databases">
        <authorList>
            <person name="Varghese N."/>
            <person name="Submissions S."/>
        </authorList>
    </citation>
    <scope>NUCLEOTIDE SEQUENCE [LARGE SCALE GENOMIC DNA]</scope>
    <source>
        <strain evidence="7">DSM 23317</strain>
    </source>
</reference>
<evidence type="ECO:0000256" key="3">
    <source>
        <dbReference type="ARBA" id="ARBA00023125"/>
    </source>
</evidence>
<dbReference type="CDD" id="cd08422">
    <property type="entry name" value="PBP2_CrgA_like"/>
    <property type="match status" value="1"/>
</dbReference>
<sequence>MISKLRYFNSVVETGSISLASQHFDVQPSSVSRQLAALEKELGVRLLNRTTRNLGLTEAGSRFYQYSQRIVAELDEAQRAVNDLQQAPRGCLRLSMTVGFGETVVLPLLPAFSCRYPEIELQLELTERVVDLVQENIDIAIRSGQLPDSSLVAKRLQYNNFILCASPQYLQRRGHPGRLSDLSGHLCIRYGYSGWRDWYSLDPEPKRMQLDSEMTVDTVNGQRQLLLNHGGVALIPHWAVREDLSQGRLVEVLPNHRISPTEAPSSTYALYLKREFVAPKIRVFLDYLSEQLGTPVAR</sequence>
<dbReference type="Pfam" id="PF00126">
    <property type="entry name" value="HTH_1"/>
    <property type="match status" value="1"/>
</dbReference>
<dbReference type="Proteomes" id="UP000199527">
    <property type="component" value="Unassembled WGS sequence"/>
</dbReference>
<comment type="similarity">
    <text evidence="1">Belongs to the LysR transcriptional regulatory family.</text>
</comment>
<evidence type="ECO:0000256" key="2">
    <source>
        <dbReference type="ARBA" id="ARBA00023015"/>
    </source>
</evidence>
<dbReference type="FunFam" id="1.10.10.10:FF:000001">
    <property type="entry name" value="LysR family transcriptional regulator"/>
    <property type="match status" value="1"/>
</dbReference>
<protein>
    <submittedName>
        <fullName evidence="6">DNA-binding transcriptional regulator, LysR family</fullName>
    </submittedName>
</protein>
<dbReference type="InterPro" id="IPR036388">
    <property type="entry name" value="WH-like_DNA-bd_sf"/>
</dbReference>
<keyword evidence="2" id="KW-0805">Transcription regulation</keyword>
<dbReference type="GO" id="GO:0003700">
    <property type="term" value="F:DNA-binding transcription factor activity"/>
    <property type="evidence" value="ECO:0007669"/>
    <property type="project" value="InterPro"/>
</dbReference>
<dbReference type="InterPro" id="IPR000847">
    <property type="entry name" value="LysR_HTH_N"/>
</dbReference>
<dbReference type="GO" id="GO:0043565">
    <property type="term" value="F:sequence-specific DNA binding"/>
    <property type="evidence" value="ECO:0007669"/>
    <property type="project" value="TreeGrafter"/>
</dbReference>